<dbReference type="InterPro" id="IPR043189">
    <property type="entry name" value="B4GAT1"/>
</dbReference>
<gene>
    <name evidence="21" type="ORF">DGYR_LOCUS9425</name>
</gene>
<evidence type="ECO:0000256" key="4">
    <source>
        <dbReference type="ARBA" id="ARBA00008539"/>
    </source>
</evidence>
<accession>A0A7I8VYR8</accession>
<evidence type="ECO:0000256" key="1">
    <source>
        <dbReference type="ARBA" id="ARBA00001936"/>
    </source>
</evidence>
<keyword evidence="8" id="KW-0812">Transmembrane</keyword>
<keyword evidence="7" id="KW-0808">Transferase</keyword>
<comment type="catalytic activity">
    <reaction evidence="20">
        <text>3-O-[beta-D-Xyl-(1-&gt;4)-Rib-ol-P-Rib-ol-P-3-beta-D-GalNAc-(1-&gt;3)-beta-D-GlcNAc-(1-&gt;4)-(O-6-P-alpha-D-Man)]-Thr-[protein] + UDP-alpha-D-glucuronate = 3-O-[beta-D-GlcA-(1-&gt;3)-beta-D-Xyl-(1-&gt;4)-Rib-ol-P-Rib-ol-P-3-beta-D-GalNAc-(1-&gt;3)-beta-D-GlcNAc-(1-&gt;4)-(O-6-P-alpha-D-Man)]-Thr-[protein] + UDP + H(+)</text>
        <dbReference type="Rhea" id="RHEA:46860"/>
        <dbReference type="Rhea" id="RHEA-COMP:15023"/>
        <dbReference type="Rhea" id="RHEA-COMP:17482"/>
        <dbReference type="ChEBI" id="CHEBI:15378"/>
        <dbReference type="ChEBI" id="CHEBI:58052"/>
        <dbReference type="ChEBI" id="CHEBI:58223"/>
        <dbReference type="ChEBI" id="CHEBI:142405"/>
        <dbReference type="ChEBI" id="CHEBI:177336"/>
    </reaction>
</comment>
<comment type="similarity">
    <text evidence="4">Belongs to the glycosyltransferase 49 family.</text>
</comment>
<evidence type="ECO:0000256" key="6">
    <source>
        <dbReference type="ARBA" id="ARBA00022676"/>
    </source>
</evidence>
<evidence type="ECO:0000256" key="9">
    <source>
        <dbReference type="ARBA" id="ARBA00022723"/>
    </source>
</evidence>
<keyword evidence="10" id="KW-0735">Signal-anchor</keyword>
<keyword evidence="15" id="KW-0464">Manganese</keyword>
<comment type="caution">
    <text evidence="21">The sequence shown here is derived from an EMBL/GenBank/DDBJ whole genome shotgun (WGS) entry which is preliminary data.</text>
</comment>
<evidence type="ECO:0000256" key="3">
    <source>
        <dbReference type="ARBA" id="ARBA00004922"/>
    </source>
</evidence>
<dbReference type="Proteomes" id="UP000549394">
    <property type="component" value="Unassembled WGS sequence"/>
</dbReference>
<evidence type="ECO:0000256" key="2">
    <source>
        <dbReference type="ARBA" id="ARBA00004323"/>
    </source>
</evidence>
<evidence type="ECO:0000256" key="7">
    <source>
        <dbReference type="ARBA" id="ARBA00022679"/>
    </source>
</evidence>
<dbReference type="Pfam" id="PF13896">
    <property type="entry name" value="Glyco_transf_49"/>
    <property type="match status" value="1"/>
</dbReference>
<keyword evidence="14" id="KW-0325">Glycoprotein</keyword>
<dbReference type="GO" id="GO:0035269">
    <property type="term" value="P:protein O-linked glycosylation via mannose"/>
    <property type="evidence" value="ECO:0007669"/>
    <property type="project" value="TreeGrafter"/>
</dbReference>
<evidence type="ECO:0000256" key="8">
    <source>
        <dbReference type="ARBA" id="ARBA00022692"/>
    </source>
</evidence>
<dbReference type="GO" id="GO:0015020">
    <property type="term" value="F:glucuronosyltransferase activity"/>
    <property type="evidence" value="ECO:0007669"/>
    <property type="project" value="InterPro"/>
</dbReference>
<dbReference type="PANTHER" id="PTHR46420">
    <property type="entry name" value="BETA-1,4-GLUCURONYLTRANSFERASE 1"/>
    <property type="match status" value="1"/>
</dbReference>
<dbReference type="GO" id="GO:0046872">
    <property type="term" value="F:metal ion binding"/>
    <property type="evidence" value="ECO:0007669"/>
    <property type="project" value="UniProtKB-KW"/>
</dbReference>
<sequence>MAFCKQLTFRRSRIVICLVCFLLCIQVLNLALFHRMDSKKTNSRTGTDLLRNILETISSKTVMDTSGLYQIVKDVISRNRSVSLKQKLTIVTHCSADDLHYIIDLTRHWKGEVSISIFALDGKLANLVRNLVNIFYCYNMVNVNFHIVFPLPTRTVILTDVDEFFPNCTLPVRLERTSRYSKLLYPTNLLRNVALSSVSSEFFLMIDDSTLPNSDLYSHFRSEIDKGFLSKTAYILPSFEGDKNLNVPTSKAELNRHWLAGRVRPYGVRKCWDWEKPTDYQKWRTANKSYEVNWQSMWRPSFIARKSETPRFDERFFQYGFNRISQVCEMYVAGFRFIVHSKLFLIRRGFTSSNSLTNMEKVQYKRNERLYRLFKEELQKRYRQSNRRC</sequence>
<evidence type="ECO:0000256" key="5">
    <source>
        <dbReference type="ARBA" id="ARBA00017962"/>
    </source>
</evidence>
<dbReference type="OrthoDB" id="9974378at2759"/>
<evidence type="ECO:0000256" key="20">
    <source>
        <dbReference type="ARBA" id="ARBA00047852"/>
    </source>
</evidence>
<keyword evidence="22" id="KW-1185">Reference proteome</keyword>
<dbReference type="PANTHER" id="PTHR46420:SF1">
    <property type="entry name" value="BETA-1,4-GLUCURONYLTRANSFERASE 1"/>
    <property type="match status" value="1"/>
</dbReference>
<reference evidence="21 22" key="1">
    <citation type="submission" date="2020-08" db="EMBL/GenBank/DDBJ databases">
        <authorList>
            <person name="Hejnol A."/>
        </authorList>
    </citation>
    <scope>NUCLEOTIDE SEQUENCE [LARGE SCALE GENOMIC DNA]</scope>
</reference>
<proteinExistence type="inferred from homology"/>
<keyword evidence="6" id="KW-0328">Glycosyltransferase</keyword>
<keyword evidence="13" id="KW-0472">Membrane</keyword>
<evidence type="ECO:0000256" key="16">
    <source>
        <dbReference type="ARBA" id="ARBA00030723"/>
    </source>
</evidence>
<evidence type="ECO:0000256" key="19">
    <source>
        <dbReference type="ARBA" id="ARBA00033291"/>
    </source>
</evidence>
<keyword evidence="11" id="KW-1133">Transmembrane helix</keyword>
<evidence type="ECO:0000256" key="10">
    <source>
        <dbReference type="ARBA" id="ARBA00022968"/>
    </source>
</evidence>
<dbReference type="GO" id="GO:0000139">
    <property type="term" value="C:Golgi membrane"/>
    <property type="evidence" value="ECO:0007669"/>
    <property type="project" value="UniProtKB-SubCell"/>
</dbReference>
<comment type="pathway">
    <text evidence="3">Protein modification; protein glycosylation.</text>
</comment>
<dbReference type="UniPathway" id="UPA00378"/>
<comment type="cofactor">
    <cofactor evidence="1">
        <name>Mn(2+)</name>
        <dbReference type="ChEBI" id="CHEBI:29035"/>
    </cofactor>
</comment>
<keyword evidence="12" id="KW-0333">Golgi apparatus</keyword>
<evidence type="ECO:0000256" key="17">
    <source>
        <dbReference type="ARBA" id="ARBA00032175"/>
    </source>
</evidence>
<name>A0A7I8VYR8_9ANNE</name>
<evidence type="ECO:0000256" key="15">
    <source>
        <dbReference type="ARBA" id="ARBA00023211"/>
    </source>
</evidence>
<dbReference type="EMBL" id="CAJFCJ010000014">
    <property type="protein sequence ID" value="CAD5121476.1"/>
    <property type="molecule type" value="Genomic_DNA"/>
</dbReference>
<evidence type="ECO:0000256" key="14">
    <source>
        <dbReference type="ARBA" id="ARBA00023180"/>
    </source>
</evidence>
<protein>
    <recommendedName>
        <fullName evidence="5">Beta-1,4-glucuronyltransferase 1</fullName>
    </recommendedName>
    <alternativeName>
        <fullName evidence="16">I-beta-1,3-N-acetylglucosaminyltransferase</fullName>
    </alternativeName>
    <alternativeName>
        <fullName evidence="19">N-acetyllactosaminide beta-1,3-N-acetylglucosaminyltransferase</fullName>
    </alternativeName>
    <alternativeName>
        <fullName evidence="17">Poly-N-acetyllactosamine extension enzyme</fullName>
    </alternativeName>
    <alternativeName>
        <fullName evidence="18">UDP-GlcNAc:betaGal beta-1,3-N-acetylglucosaminyltransferase 1</fullName>
    </alternativeName>
</protein>
<keyword evidence="9" id="KW-0479">Metal-binding</keyword>
<dbReference type="AlphaFoldDB" id="A0A7I8VYR8"/>
<evidence type="ECO:0000256" key="13">
    <source>
        <dbReference type="ARBA" id="ARBA00023136"/>
    </source>
</evidence>
<organism evidence="21 22">
    <name type="scientific">Dimorphilus gyrociliatus</name>
    <dbReference type="NCBI Taxonomy" id="2664684"/>
    <lineage>
        <taxon>Eukaryota</taxon>
        <taxon>Metazoa</taxon>
        <taxon>Spiralia</taxon>
        <taxon>Lophotrochozoa</taxon>
        <taxon>Annelida</taxon>
        <taxon>Polychaeta</taxon>
        <taxon>Polychaeta incertae sedis</taxon>
        <taxon>Dinophilidae</taxon>
        <taxon>Dimorphilus</taxon>
    </lineage>
</organism>
<evidence type="ECO:0000256" key="11">
    <source>
        <dbReference type="ARBA" id="ARBA00022989"/>
    </source>
</evidence>
<evidence type="ECO:0000313" key="22">
    <source>
        <dbReference type="Proteomes" id="UP000549394"/>
    </source>
</evidence>
<comment type="subcellular location">
    <subcellularLocation>
        <location evidence="2">Golgi apparatus membrane</location>
        <topology evidence="2">Single-pass type II membrane protein</topology>
    </subcellularLocation>
</comment>
<evidence type="ECO:0000313" key="21">
    <source>
        <dbReference type="EMBL" id="CAD5121476.1"/>
    </source>
</evidence>
<evidence type="ECO:0000256" key="12">
    <source>
        <dbReference type="ARBA" id="ARBA00023034"/>
    </source>
</evidence>
<evidence type="ECO:0000256" key="18">
    <source>
        <dbReference type="ARBA" id="ARBA00032181"/>
    </source>
</evidence>